<gene>
    <name evidence="2" type="ORF">Slati_3119800</name>
</gene>
<sequence length="559" mass="63232">MGGCVSRPNKKLKSKAKYLYKSCKFRRKIAPSSPFAPLDHHADEEFRVSDEFSVQEFALVDIQNDETTIWMTSEVQNLTVRHPQMQRDHDRVWRMEIRHEEQWFDSLSALDSDTDEDYVSIAGDGFTSFDNATECTSNGQITLYEHDSCFTVYGRIQVDFSESNNSLEFEERIEEKIMHPTTDTQNVDASSLMKSGETSVHVKVDVHLSDKTEQKKSESCLAQILPSVNVSDIKQSASYPGSISKRRKSAVATVVAVKRKLHDGDVPTEFCSSKRYLCNPRAGLLIPRSTDGKAAQGCWCLLCLLSLSCGEKIISGMFSKIRKYPAANYSPYVPVGVDLFACPRKINHIAEHVELPCLKSQHELPSLLIVNIQLPAYPASMFLGDSDGEGMSLVVYFKVSENFDKETSTKFLEILKRFIANEMETVKGFAKESFVPYRERLKIMVNPVNPDDLGLSSAERKLLQAYKDKPVLSRPQHAFYKGPNYFEIDIDVHRFSYISRKGLQAFGERLKHGILDLGLTIQAQTPEELPERVLCCVRLNKIDFMNLGQMPTLVTTRGD</sequence>
<comment type="caution">
    <text evidence="2">The sequence shown here is derived from an EMBL/GenBank/DDBJ whole genome shotgun (WGS) entry which is preliminary data.</text>
</comment>
<reference evidence="2" key="2">
    <citation type="journal article" date="2024" name="Plant">
        <title>Genomic evolution and insights into agronomic trait innovations of Sesamum species.</title>
        <authorList>
            <person name="Miao H."/>
            <person name="Wang L."/>
            <person name="Qu L."/>
            <person name="Liu H."/>
            <person name="Sun Y."/>
            <person name="Le M."/>
            <person name="Wang Q."/>
            <person name="Wei S."/>
            <person name="Zheng Y."/>
            <person name="Lin W."/>
            <person name="Duan Y."/>
            <person name="Cao H."/>
            <person name="Xiong S."/>
            <person name="Wang X."/>
            <person name="Wei L."/>
            <person name="Li C."/>
            <person name="Ma Q."/>
            <person name="Ju M."/>
            <person name="Zhao R."/>
            <person name="Li G."/>
            <person name="Mu C."/>
            <person name="Tian Q."/>
            <person name="Mei H."/>
            <person name="Zhang T."/>
            <person name="Gao T."/>
            <person name="Zhang H."/>
        </authorList>
    </citation>
    <scope>NUCLEOTIDE SEQUENCE</scope>
    <source>
        <strain evidence="2">KEN1</strain>
    </source>
</reference>
<organism evidence="2">
    <name type="scientific">Sesamum latifolium</name>
    <dbReference type="NCBI Taxonomy" id="2727402"/>
    <lineage>
        <taxon>Eukaryota</taxon>
        <taxon>Viridiplantae</taxon>
        <taxon>Streptophyta</taxon>
        <taxon>Embryophyta</taxon>
        <taxon>Tracheophyta</taxon>
        <taxon>Spermatophyta</taxon>
        <taxon>Magnoliopsida</taxon>
        <taxon>eudicotyledons</taxon>
        <taxon>Gunneridae</taxon>
        <taxon>Pentapetalae</taxon>
        <taxon>asterids</taxon>
        <taxon>lamiids</taxon>
        <taxon>Lamiales</taxon>
        <taxon>Pedaliaceae</taxon>
        <taxon>Sesamum</taxon>
    </lineage>
</organism>
<evidence type="ECO:0000313" key="2">
    <source>
        <dbReference type="EMBL" id="KAL0420969.1"/>
    </source>
</evidence>
<dbReference type="InterPro" id="IPR009769">
    <property type="entry name" value="EDR2_C"/>
</dbReference>
<name>A0AAW2UUR3_9LAMI</name>
<dbReference type="EMBL" id="JACGWN010000011">
    <property type="protein sequence ID" value="KAL0420969.1"/>
    <property type="molecule type" value="Genomic_DNA"/>
</dbReference>
<accession>A0AAW2UUR3</accession>
<feature type="domain" description="Protein ENHANCED DISEASE RESISTANCE 2 C-terminal" evidence="1">
    <location>
        <begin position="320"/>
        <end position="543"/>
    </location>
</feature>
<dbReference type="Pfam" id="PF07059">
    <property type="entry name" value="EDR2_C"/>
    <property type="match status" value="1"/>
</dbReference>
<dbReference type="AlphaFoldDB" id="A0AAW2UUR3"/>
<protein>
    <recommendedName>
        <fullName evidence="1">Protein ENHANCED DISEASE RESISTANCE 2 C-terminal domain-containing protein</fullName>
    </recommendedName>
</protein>
<dbReference type="PANTHER" id="PTHR31558">
    <property type="entry name" value="CW14 PROTEIN"/>
    <property type="match status" value="1"/>
</dbReference>
<reference evidence="2" key="1">
    <citation type="submission" date="2020-06" db="EMBL/GenBank/DDBJ databases">
        <authorList>
            <person name="Li T."/>
            <person name="Hu X."/>
            <person name="Zhang T."/>
            <person name="Song X."/>
            <person name="Zhang H."/>
            <person name="Dai N."/>
            <person name="Sheng W."/>
            <person name="Hou X."/>
            <person name="Wei L."/>
        </authorList>
    </citation>
    <scope>NUCLEOTIDE SEQUENCE</scope>
    <source>
        <strain evidence="2">KEN1</strain>
        <tissue evidence="2">Leaf</tissue>
    </source>
</reference>
<evidence type="ECO:0000259" key="1">
    <source>
        <dbReference type="Pfam" id="PF07059"/>
    </source>
</evidence>
<proteinExistence type="predicted"/>
<dbReference type="PANTHER" id="PTHR31558:SF40">
    <property type="entry name" value="EXPRESSED PROTEIN"/>
    <property type="match status" value="1"/>
</dbReference>